<reference evidence="1 2" key="1">
    <citation type="submission" date="2018-09" db="EMBL/GenBank/DDBJ databases">
        <title>Genomic Encyclopedia of Archaeal and Bacterial Type Strains, Phase II (KMG-II): from individual species to whole genera.</title>
        <authorList>
            <person name="Goeker M."/>
        </authorList>
    </citation>
    <scope>NUCLEOTIDE SEQUENCE [LARGE SCALE GENOMIC DNA]</scope>
    <source>
        <strain evidence="1 2">DSM 21950</strain>
    </source>
</reference>
<dbReference type="OrthoDB" id="1121808at2"/>
<keyword evidence="2" id="KW-1185">Reference proteome</keyword>
<proteinExistence type="predicted"/>
<sequence length="111" mass="12797">MIYNRTSNGCLFKCDSCQSIHMEFNNMNINFSTKDKYYQFAEYLHDINIEAAVKQNAHSPYQRKIVIPIGGGGCNFMLHPGELEDLKRLCLLQLDTNILNMSKLEIDFSLN</sequence>
<comment type="caution">
    <text evidence="1">The sequence shown here is derived from an EMBL/GenBank/DDBJ whole genome shotgun (WGS) entry which is preliminary data.</text>
</comment>
<dbReference type="Pfam" id="PF20391">
    <property type="entry name" value="DUF6686"/>
    <property type="match status" value="1"/>
</dbReference>
<organism evidence="1 2">
    <name type="scientific">Marinifilum flexuosum</name>
    <dbReference type="NCBI Taxonomy" id="1117708"/>
    <lineage>
        <taxon>Bacteria</taxon>
        <taxon>Pseudomonadati</taxon>
        <taxon>Bacteroidota</taxon>
        <taxon>Bacteroidia</taxon>
        <taxon>Marinilabiliales</taxon>
        <taxon>Marinifilaceae</taxon>
    </lineage>
</organism>
<protein>
    <submittedName>
        <fullName evidence="1">Uncharacterized protein</fullName>
    </submittedName>
</protein>
<dbReference type="RefSeq" id="WP_147376028.1">
    <property type="nucleotide sequence ID" value="NZ_CANNEC010000002.1"/>
</dbReference>
<evidence type="ECO:0000313" key="1">
    <source>
        <dbReference type="EMBL" id="RKD98716.1"/>
    </source>
</evidence>
<evidence type="ECO:0000313" key="2">
    <source>
        <dbReference type="Proteomes" id="UP000284531"/>
    </source>
</evidence>
<dbReference type="EMBL" id="RAPQ01000011">
    <property type="protein sequence ID" value="RKD98716.1"/>
    <property type="molecule type" value="Genomic_DNA"/>
</dbReference>
<name>A0A419WTH5_9BACT</name>
<dbReference type="AlphaFoldDB" id="A0A419WTH5"/>
<accession>A0A419WTH5</accession>
<gene>
    <name evidence="1" type="ORF">BXY64_3579</name>
</gene>
<dbReference type="InterPro" id="IPR046508">
    <property type="entry name" value="DUF6686"/>
</dbReference>
<dbReference type="Proteomes" id="UP000284531">
    <property type="component" value="Unassembled WGS sequence"/>
</dbReference>